<keyword evidence="2" id="KW-1134">Transmembrane beta strand</keyword>
<comment type="subcellular location">
    <subcellularLocation>
        <location evidence="2">Cell membrane</location>
        <topology evidence="2">Lipid-anchor</topology>
    </subcellularLocation>
</comment>
<keyword evidence="4" id="KW-1185">Reference proteome</keyword>
<keyword evidence="2" id="KW-0564">Palmitate</keyword>
<dbReference type="PANTHER" id="PTHR30203">
    <property type="entry name" value="OUTER MEMBRANE CATION EFFLUX PROTEIN"/>
    <property type="match status" value="1"/>
</dbReference>
<dbReference type="OrthoDB" id="9770517at2"/>
<dbReference type="Gene3D" id="1.20.1600.10">
    <property type="entry name" value="Outer membrane efflux proteins (OEP)"/>
    <property type="match status" value="1"/>
</dbReference>
<evidence type="ECO:0000313" key="3">
    <source>
        <dbReference type="EMBL" id="KAB2814668.1"/>
    </source>
</evidence>
<evidence type="ECO:0000313" key="4">
    <source>
        <dbReference type="Proteomes" id="UP000468650"/>
    </source>
</evidence>
<reference evidence="3 4" key="1">
    <citation type="submission" date="2019-09" db="EMBL/GenBank/DDBJ databases">
        <title>Genomes of family Cryomorphaceae.</title>
        <authorList>
            <person name="Bowman J.P."/>
        </authorList>
    </citation>
    <scope>NUCLEOTIDE SEQUENCE [LARGE SCALE GENOMIC DNA]</scope>
    <source>
        <strain evidence="3 4">LMG 25704</strain>
    </source>
</reference>
<dbReference type="Pfam" id="PF02321">
    <property type="entry name" value="OEP"/>
    <property type="match status" value="2"/>
</dbReference>
<dbReference type="InterPro" id="IPR003423">
    <property type="entry name" value="OMP_efflux"/>
</dbReference>
<evidence type="ECO:0000256" key="2">
    <source>
        <dbReference type="RuleBase" id="RU362097"/>
    </source>
</evidence>
<dbReference type="NCBIfam" id="TIGR01845">
    <property type="entry name" value="outer_NodT"/>
    <property type="match status" value="1"/>
</dbReference>
<dbReference type="Gene3D" id="2.20.200.10">
    <property type="entry name" value="Outer membrane efflux proteins (OEP)"/>
    <property type="match status" value="1"/>
</dbReference>
<sequence>MRNMKNILLLLLTLVIVQCKVGPDYEQPEMDVPVDWQVVDQSFTIDSTAVPREWWTYFNDPVLDSLIRLSLVNNRSALIAAERVERARNVLGIQKAELLPKFNYFGQATRGNFANGQVLGNEITVLSTGASMSWELDFWGKYRRLNESARAQMMSDIFAQRALQISLIYEVSATYFQLLEYRKRLEIAKSTTQLRDSTLDLITDRFEGGIIPEIDVNQAQIQYAISASSIPLYKRLSQQTEQVLSVLVGVPPQEIPSGLPLKDQNFEQEVHIAIPSEMLRYRPDVLQAEQDLISANAIIGVRVAELFPSISLTGTLAAAGDPTTFGSGAAWNLGAGLAGPLFYWQQNLRRVDVAENDTKIALLNYEQTVLDAIREVEKSLVDIQTLREEVVARQLHVDAAQAAQDLSYMRYDQGVTSYLEYLETQRQLFEAQNFLATTQAQLLSAYLDLYRAAGGGWIDEDEKNEAANQEE</sequence>
<dbReference type="Proteomes" id="UP000468650">
    <property type="component" value="Unassembled WGS sequence"/>
</dbReference>
<evidence type="ECO:0000256" key="1">
    <source>
        <dbReference type="ARBA" id="ARBA00007613"/>
    </source>
</evidence>
<gene>
    <name evidence="3" type="ORF">F8C67_02690</name>
</gene>
<keyword evidence="2" id="KW-0449">Lipoprotein</keyword>
<keyword evidence="2" id="KW-0472">Membrane</keyword>
<dbReference type="SUPFAM" id="SSF56954">
    <property type="entry name" value="Outer membrane efflux proteins (OEP)"/>
    <property type="match status" value="1"/>
</dbReference>
<dbReference type="InterPro" id="IPR010131">
    <property type="entry name" value="MdtP/NodT-like"/>
</dbReference>
<dbReference type="GO" id="GO:0005886">
    <property type="term" value="C:plasma membrane"/>
    <property type="evidence" value="ECO:0007669"/>
    <property type="project" value="UniProtKB-SubCell"/>
</dbReference>
<comment type="caution">
    <text evidence="3">The sequence shown here is derived from an EMBL/GenBank/DDBJ whole genome shotgun (WGS) entry which is preliminary data.</text>
</comment>
<keyword evidence="2" id="KW-0812">Transmembrane</keyword>
<comment type="similarity">
    <text evidence="1 2">Belongs to the outer membrane factor (OMF) (TC 1.B.17) family.</text>
</comment>
<accession>A0A6N6RM91</accession>
<dbReference type="AlphaFoldDB" id="A0A6N6RM91"/>
<dbReference type="EMBL" id="WBVO01000001">
    <property type="protein sequence ID" value="KAB2814668.1"/>
    <property type="molecule type" value="Genomic_DNA"/>
</dbReference>
<proteinExistence type="inferred from homology"/>
<organism evidence="3 4">
    <name type="scientific">Phaeocystidibacter luteus</name>
    <dbReference type="NCBI Taxonomy" id="911197"/>
    <lineage>
        <taxon>Bacteria</taxon>
        <taxon>Pseudomonadati</taxon>
        <taxon>Bacteroidota</taxon>
        <taxon>Flavobacteriia</taxon>
        <taxon>Flavobacteriales</taxon>
        <taxon>Phaeocystidibacteraceae</taxon>
        <taxon>Phaeocystidibacter</taxon>
    </lineage>
</organism>
<protein>
    <submittedName>
        <fullName evidence="3">Efflux transporter outer membrane subunit</fullName>
    </submittedName>
</protein>
<name>A0A6N6RM91_9FLAO</name>
<dbReference type="GO" id="GO:0015562">
    <property type="term" value="F:efflux transmembrane transporter activity"/>
    <property type="evidence" value="ECO:0007669"/>
    <property type="project" value="InterPro"/>
</dbReference>